<dbReference type="PANTHER" id="PTHR46577">
    <property type="entry name" value="HTH-TYPE TRANSCRIPTIONAL REGULATORY PROTEIN GABR"/>
    <property type="match status" value="1"/>
</dbReference>
<feature type="domain" description="HTH gntR-type" evidence="6">
    <location>
        <begin position="12"/>
        <end position="80"/>
    </location>
</feature>
<dbReference type="PANTHER" id="PTHR46577:SF1">
    <property type="entry name" value="HTH-TYPE TRANSCRIPTIONAL REGULATORY PROTEIN GABR"/>
    <property type="match status" value="1"/>
</dbReference>
<dbReference type="OrthoDB" id="594134at2"/>
<dbReference type="Gene3D" id="3.40.640.10">
    <property type="entry name" value="Type I PLP-dependent aspartate aminotransferase-like (Major domain)"/>
    <property type="match status" value="1"/>
</dbReference>
<dbReference type="InterPro" id="IPR000524">
    <property type="entry name" value="Tscrpt_reg_HTH_GntR"/>
</dbReference>
<keyword evidence="8" id="KW-1185">Reference proteome</keyword>
<dbReference type="Pfam" id="PF00392">
    <property type="entry name" value="GntR"/>
    <property type="match status" value="1"/>
</dbReference>
<dbReference type="AlphaFoldDB" id="A0A4T9T7E8"/>
<comment type="caution">
    <text evidence="7">The sequence shown here is derived from an EMBL/GenBank/DDBJ whole genome shotgun (WGS) entry which is preliminary data.</text>
</comment>
<dbReference type="InterPro" id="IPR015421">
    <property type="entry name" value="PyrdxlP-dep_Trfase_major"/>
</dbReference>
<gene>
    <name evidence="7" type="ORF">E5982_06815</name>
</gene>
<dbReference type="InterPro" id="IPR004839">
    <property type="entry name" value="Aminotransferase_I/II_large"/>
</dbReference>
<dbReference type="InterPro" id="IPR036390">
    <property type="entry name" value="WH_DNA-bd_sf"/>
</dbReference>
<dbReference type="CDD" id="cd00609">
    <property type="entry name" value="AAT_like"/>
    <property type="match status" value="1"/>
</dbReference>
<evidence type="ECO:0000313" key="7">
    <source>
        <dbReference type="EMBL" id="TJW10263.1"/>
    </source>
</evidence>
<dbReference type="GO" id="GO:0030170">
    <property type="term" value="F:pyridoxal phosphate binding"/>
    <property type="evidence" value="ECO:0007669"/>
    <property type="project" value="InterPro"/>
</dbReference>
<keyword evidence="3" id="KW-0805">Transcription regulation</keyword>
<dbReference type="GO" id="GO:0003700">
    <property type="term" value="F:DNA-binding transcription factor activity"/>
    <property type="evidence" value="ECO:0007669"/>
    <property type="project" value="InterPro"/>
</dbReference>
<keyword evidence="7" id="KW-0032">Aminotransferase</keyword>
<dbReference type="Pfam" id="PF00155">
    <property type="entry name" value="Aminotran_1_2"/>
    <property type="match status" value="1"/>
</dbReference>
<dbReference type="EMBL" id="SSTM01000004">
    <property type="protein sequence ID" value="TJW10263.1"/>
    <property type="molecule type" value="Genomic_DNA"/>
</dbReference>
<dbReference type="InterPro" id="IPR051446">
    <property type="entry name" value="HTH_trans_reg/aminotransferase"/>
</dbReference>
<dbReference type="SUPFAM" id="SSF53383">
    <property type="entry name" value="PLP-dependent transferases"/>
    <property type="match status" value="1"/>
</dbReference>
<evidence type="ECO:0000256" key="1">
    <source>
        <dbReference type="ARBA" id="ARBA00005384"/>
    </source>
</evidence>
<dbReference type="SMART" id="SM00345">
    <property type="entry name" value="HTH_GNTR"/>
    <property type="match status" value="1"/>
</dbReference>
<keyword evidence="2" id="KW-0663">Pyridoxal phosphate</keyword>
<organism evidence="7 8">
    <name type="scientific">Parvibacter caecicola</name>
    <dbReference type="NCBI Taxonomy" id="747645"/>
    <lineage>
        <taxon>Bacteria</taxon>
        <taxon>Bacillati</taxon>
        <taxon>Actinomycetota</taxon>
        <taxon>Coriobacteriia</taxon>
        <taxon>Coriobacteriales</taxon>
        <taxon>Coriobacteriaceae</taxon>
        <taxon>Parvibacter</taxon>
    </lineage>
</organism>
<keyword evidence="4" id="KW-0238">DNA-binding</keyword>
<protein>
    <submittedName>
        <fullName evidence="7">PLP-dependent aminotransferase family protein</fullName>
    </submittedName>
</protein>
<dbReference type="CDD" id="cd07377">
    <property type="entry name" value="WHTH_GntR"/>
    <property type="match status" value="1"/>
</dbReference>
<accession>A0A4T9T7E8</accession>
<evidence type="ECO:0000256" key="4">
    <source>
        <dbReference type="ARBA" id="ARBA00023125"/>
    </source>
</evidence>
<proteinExistence type="inferred from homology"/>
<dbReference type="RefSeq" id="WP_136845898.1">
    <property type="nucleotide sequence ID" value="NZ_SSTM01000004.1"/>
</dbReference>
<dbReference type="SUPFAM" id="SSF46785">
    <property type="entry name" value="Winged helix' DNA-binding domain"/>
    <property type="match status" value="1"/>
</dbReference>
<dbReference type="InterPro" id="IPR036388">
    <property type="entry name" value="WH-like_DNA-bd_sf"/>
</dbReference>
<keyword evidence="7" id="KW-0808">Transferase</keyword>
<evidence type="ECO:0000313" key="8">
    <source>
        <dbReference type="Proteomes" id="UP000309454"/>
    </source>
</evidence>
<dbReference type="InterPro" id="IPR015424">
    <property type="entry name" value="PyrdxlP-dep_Trfase"/>
</dbReference>
<name>A0A4T9T7E8_9ACTN</name>
<dbReference type="PROSITE" id="PS50949">
    <property type="entry name" value="HTH_GNTR"/>
    <property type="match status" value="1"/>
</dbReference>
<dbReference type="Gene3D" id="1.10.10.10">
    <property type="entry name" value="Winged helix-like DNA-binding domain superfamily/Winged helix DNA-binding domain"/>
    <property type="match status" value="1"/>
</dbReference>
<sequence>MLTYQLDRQAGDPLYAQLYRGVRNDIESGALLAGQRLPSKRSLANHLGLSVITVEGAYAQLVAEGYIEARPRCGFFVCAGGESGILRCRESTAHGGGVGGASKLRRHCAEGGVAFAGEGRNEPCDEVSFPIDAGIGRAENRLGAGTENRFGTGAVLSDITTISACPSAVEKQACANGELLADLTGAAAPAGLFPYAAWARTMRRMLSDGSEEALLSSGDGRGTWQLRRAIASHLRGFRGMEVNPEQIVIGSGAQTLYGLLVQLLGRHRIFAIENPGYPRLARIYESNDVPLRFVGLDEKGPLPDSLAATGASVFHCMPSHQFPTGVTTAVARRRQLLEWAAAPAPDGLRRYLIEDDFDCEFRMSGRPVPPLQALDEAESVIYANTFTKTLGAAFRIGYMVLPPHLTEQFRRRLGFYACTVGALEQLTLARFIESGEYERHVNRQRAHFRKLQHAFAAALAEADGVGRLRLVNLGVGLHFVMEVAKGPDDLERSRAIGTPATDAPNAWNAAAPGVSNMRDAAEAEEAIAARAAQFGVLLAPMSRYCFGTDSAAGQDGRSAGAGAFGKFGGPACAEEEPSGGIRRTSRAKALRSEAVSAARRRQFSALVAQRPPSFLVNCTALAPEAIVPTVNAIVRAVEEAD</sequence>
<dbReference type="Proteomes" id="UP000309454">
    <property type="component" value="Unassembled WGS sequence"/>
</dbReference>
<keyword evidence="5" id="KW-0804">Transcription</keyword>
<dbReference type="GO" id="GO:0008483">
    <property type="term" value="F:transaminase activity"/>
    <property type="evidence" value="ECO:0007669"/>
    <property type="project" value="UniProtKB-KW"/>
</dbReference>
<comment type="similarity">
    <text evidence="1">In the C-terminal section; belongs to the class-I pyridoxal-phosphate-dependent aminotransferase family.</text>
</comment>
<evidence type="ECO:0000259" key="6">
    <source>
        <dbReference type="PROSITE" id="PS50949"/>
    </source>
</evidence>
<evidence type="ECO:0000256" key="5">
    <source>
        <dbReference type="ARBA" id="ARBA00023163"/>
    </source>
</evidence>
<evidence type="ECO:0000256" key="2">
    <source>
        <dbReference type="ARBA" id="ARBA00022898"/>
    </source>
</evidence>
<dbReference type="GO" id="GO:0003677">
    <property type="term" value="F:DNA binding"/>
    <property type="evidence" value="ECO:0007669"/>
    <property type="project" value="UniProtKB-KW"/>
</dbReference>
<reference evidence="7 8" key="1">
    <citation type="submission" date="2019-04" db="EMBL/GenBank/DDBJ databases">
        <title>Microbes associate with the intestines of laboratory mice.</title>
        <authorList>
            <person name="Navarre W."/>
            <person name="Wong E."/>
            <person name="Huang K.C."/>
            <person name="Tropini C."/>
            <person name="Ng K."/>
            <person name="Yu B."/>
        </authorList>
    </citation>
    <scope>NUCLEOTIDE SEQUENCE [LARGE SCALE GENOMIC DNA]</scope>
    <source>
        <strain evidence="7 8">NM48_B13</strain>
    </source>
</reference>
<evidence type="ECO:0000256" key="3">
    <source>
        <dbReference type="ARBA" id="ARBA00023015"/>
    </source>
</evidence>